<dbReference type="EMBL" id="BAAARJ010000005">
    <property type="protein sequence ID" value="GAA2604745.1"/>
    <property type="molecule type" value="Genomic_DNA"/>
</dbReference>
<feature type="compositionally biased region" description="Basic residues" evidence="1">
    <location>
        <begin position="226"/>
        <end position="236"/>
    </location>
</feature>
<feature type="region of interest" description="Disordered" evidence="1">
    <location>
        <begin position="1"/>
        <end position="36"/>
    </location>
</feature>
<feature type="region of interest" description="Disordered" evidence="1">
    <location>
        <begin position="63"/>
        <end position="236"/>
    </location>
</feature>
<name>A0ABP6C8Q0_9ACTN</name>
<gene>
    <name evidence="2" type="ORF">GCM10009863_17840</name>
</gene>
<dbReference type="Proteomes" id="UP001501447">
    <property type="component" value="Unassembled WGS sequence"/>
</dbReference>
<feature type="compositionally biased region" description="Basic and acidic residues" evidence="1">
    <location>
        <begin position="138"/>
        <end position="155"/>
    </location>
</feature>
<feature type="compositionally biased region" description="Polar residues" evidence="1">
    <location>
        <begin position="184"/>
        <end position="198"/>
    </location>
</feature>
<accession>A0ABP6C8Q0</accession>
<sequence>MVAVDSPTFGGRSPEPPQPNVQEQQAQELAQWSQQWERAAFEQQGPFPIREDINLVRVAESRVAARGQATDPTTVAQESLFLHRARQDAQRRGRARRGAQQELESILRHPRYSAAAVPPRNPLGDDALRTQPGLPPGDDFRDMRPATPLRDDARNRRPVMPSGVMPQGDDFRDMRPVTPPGNGANVTSRWATNGTPSPVRSPRGANADAGRRYQPYPSSQQPPSGRGRRRGSGGPG</sequence>
<keyword evidence="3" id="KW-1185">Reference proteome</keyword>
<evidence type="ECO:0000313" key="3">
    <source>
        <dbReference type="Proteomes" id="UP001501447"/>
    </source>
</evidence>
<evidence type="ECO:0000256" key="1">
    <source>
        <dbReference type="SAM" id="MobiDB-lite"/>
    </source>
</evidence>
<organism evidence="2 3">
    <name type="scientific">Streptomyces axinellae</name>
    <dbReference type="NCBI Taxonomy" id="552788"/>
    <lineage>
        <taxon>Bacteria</taxon>
        <taxon>Bacillati</taxon>
        <taxon>Actinomycetota</taxon>
        <taxon>Actinomycetes</taxon>
        <taxon>Kitasatosporales</taxon>
        <taxon>Streptomycetaceae</taxon>
        <taxon>Streptomyces</taxon>
    </lineage>
</organism>
<reference evidence="3" key="1">
    <citation type="journal article" date="2019" name="Int. J. Syst. Evol. Microbiol.">
        <title>The Global Catalogue of Microorganisms (GCM) 10K type strain sequencing project: providing services to taxonomists for standard genome sequencing and annotation.</title>
        <authorList>
            <consortium name="The Broad Institute Genomics Platform"/>
            <consortium name="The Broad Institute Genome Sequencing Center for Infectious Disease"/>
            <person name="Wu L."/>
            <person name="Ma J."/>
        </authorList>
    </citation>
    <scope>NUCLEOTIDE SEQUENCE [LARGE SCALE GENOMIC DNA]</scope>
    <source>
        <strain evidence="3">JCM 16373</strain>
    </source>
</reference>
<proteinExistence type="predicted"/>
<protein>
    <submittedName>
        <fullName evidence="2">Uncharacterized protein</fullName>
    </submittedName>
</protein>
<evidence type="ECO:0000313" key="2">
    <source>
        <dbReference type="EMBL" id="GAA2604745.1"/>
    </source>
</evidence>
<comment type="caution">
    <text evidence="2">The sequence shown here is derived from an EMBL/GenBank/DDBJ whole genome shotgun (WGS) entry which is preliminary data.</text>
</comment>
<feature type="compositionally biased region" description="Low complexity" evidence="1">
    <location>
        <begin position="20"/>
        <end position="36"/>
    </location>
</feature>
<feature type="compositionally biased region" description="Low complexity" evidence="1">
    <location>
        <begin position="212"/>
        <end position="225"/>
    </location>
</feature>